<sequence length="127" mass="14346">MFQWPISTITITTTLLMNPMTFLSFSTKFCSDLILHRHILTNLISLPPLRQNGQLVSQISALNSCSTCGLANVSPDDCDYENEEAAAEKPRCSTKRTRAAEVHNLSEKVRIRYLSTLFCFQLWGKGF</sequence>
<comment type="caution">
    <text evidence="1">The sequence shown here is derived from an EMBL/GenBank/DDBJ whole genome shotgun (WGS) entry which is preliminary data.</text>
</comment>
<evidence type="ECO:0000313" key="1">
    <source>
        <dbReference type="EMBL" id="KAG6424699.1"/>
    </source>
</evidence>
<proteinExistence type="predicted"/>
<keyword evidence="2" id="KW-1185">Reference proteome</keyword>
<evidence type="ECO:0000313" key="2">
    <source>
        <dbReference type="Proteomes" id="UP000298416"/>
    </source>
</evidence>
<name>A0A8X8Y4K8_SALSN</name>
<dbReference type="AlphaFoldDB" id="A0A8X8Y4K8"/>
<reference evidence="1" key="1">
    <citation type="submission" date="2018-01" db="EMBL/GenBank/DDBJ databases">
        <authorList>
            <person name="Mao J.F."/>
        </authorList>
    </citation>
    <scope>NUCLEOTIDE SEQUENCE</scope>
    <source>
        <strain evidence="1">Huo1</strain>
        <tissue evidence="1">Leaf</tissue>
    </source>
</reference>
<gene>
    <name evidence="1" type="ORF">SASPL_115119</name>
</gene>
<reference evidence="1" key="2">
    <citation type="submission" date="2020-08" db="EMBL/GenBank/DDBJ databases">
        <title>Plant Genome Project.</title>
        <authorList>
            <person name="Zhang R.-G."/>
        </authorList>
    </citation>
    <scope>NUCLEOTIDE SEQUENCE</scope>
    <source>
        <strain evidence="1">Huo1</strain>
        <tissue evidence="1">Leaf</tissue>
    </source>
</reference>
<organism evidence="1">
    <name type="scientific">Salvia splendens</name>
    <name type="common">Scarlet sage</name>
    <dbReference type="NCBI Taxonomy" id="180675"/>
    <lineage>
        <taxon>Eukaryota</taxon>
        <taxon>Viridiplantae</taxon>
        <taxon>Streptophyta</taxon>
        <taxon>Embryophyta</taxon>
        <taxon>Tracheophyta</taxon>
        <taxon>Spermatophyta</taxon>
        <taxon>Magnoliopsida</taxon>
        <taxon>eudicotyledons</taxon>
        <taxon>Gunneridae</taxon>
        <taxon>Pentapetalae</taxon>
        <taxon>asterids</taxon>
        <taxon>lamiids</taxon>
        <taxon>Lamiales</taxon>
        <taxon>Lamiaceae</taxon>
        <taxon>Nepetoideae</taxon>
        <taxon>Mentheae</taxon>
        <taxon>Salviinae</taxon>
        <taxon>Salvia</taxon>
        <taxon>Salvia subgen. Calosphace</taxon>
        <taxon>core Calosphace</taxon>
    </lineage>
</organism>
<protein>
    <submittedName>
        <fullName evidence="1">Uncharacterized protein</fullName>
    </submittedName>
</protein>
<accession>A0A8X8Y4K8</accession>
<dbReference type="EMBL" id="PNBA02000005">
    <property type="protein sequence ID" value="KAG6424699.1"/>
    <property type="molecule type" value="Genomic_DNA"/>
</dbReference>
<dbReference type="Proteomes" id="UP000298416">
    <property type="component" value="Unassembled WGS sequence"/>
</dbReference>